<dbReference type="AlphaFoldDB" id="A0A6A5UFM7"/>
<sequence>MVGVRPLIRRLCGRMPPGYHHYVTMFIVIVSILCHTGPLQHSLPFQPIQNAGAISRINNPSDNPLCPRSHRPRQFCRISHTNRPRRRRDIHMPPHDDHPPQRLHGLGTRSSSRRSGSVVATHGGGRSRLCSRDVESGVSRCECGYSKCRAGLAFYPFVSVGLFSGWIGGYINFDGWVGRR</sequence>
<dbReference type="Proteomes" id="UP000800035">
    <property type="component" value="Unassembled WGS sequence"/>
</dbReference>
<keyword evidence="2" id="KW-0472">Membrane</keyword>
<gene>
    <name evidence="3" type="ORF">CC80DRAFT_9096</name>
</gene>
<name>A0A6A5UFM7_9PLEO</name>
<feature type="transmembrane region" description="Helical" evidence="2">
    <location>
        <begin position="152"/>
        <end position="173"/>
    </location>
</feature>
<protein>
    <submittedName>
        <fullName evidence="3">Uncharacterized protein</fullName>
    </submittedName>
</protein>
<dbReference type="EMBL" id="ML976977">
    <property type="protein sequence ID" value="KAF1963568.1"/>
    <property type="molecule type" value="Genomic_DNA"/>
</dbReference>
<keyword evidence="4" id="KW-1185">Reference proteome</keyword>
<evidence type="ECO:0000256" key="2">
    <source>
        <dbReference type="SAM" id="Phobius"/>
    </source>
</evidence>
<accession>A0A6A5UFM7</accession>
<feature type="compositionally biased region" description="Basic and acidic residues" evidence="1">
    <location>
        <begin position="90"/>
        <end position="100"/>
    </location>
</feature>
<keyword evidence="2" id="KW-1133">Transmembrane helix</keyword>
<evidence type="ECO:0000256" key="1">
    <source>
        <dbReference type="SAM" id="MobiDB-lite"/>
    </source>
</evidence>
<keyword evidence="2" id="KW-0812">Transmembrane</keyword>
<reference evidence="3" key="1">
    <citation type="journal article" date="2020" name="Stud. Mycol.">
        <title>101 Dothideomycetes genomes: a test case for predicting lifestyles and emergence of pathogens.</title>
        <authorList>
            <person name="Haridas S."/>
            <person name="Albert R."/>
            <person name="Binder M."/>
            <person name="Bloem J."/>
            <person name="Labutti K."/>
            <person name="Salamov A."/>
            <person name="Andreopoulos B."/>
            <person name="Baker S."/>
            <person name="Barry K."/>
            <person name="Bills G."/>
            <person name="Bluhm B."/>
            <person name="Cannon C."/>
            <person name="Castanera R."/>
            <person name="Culley D."/>
            <person name="Daum C."/>
            <person name="Ezra D."/>
            <person name="Gonzalez J."/>
            <person name="Henrissat B."/>
            <person name="Kuo A."/>
            <person name="Liang C."/>
            <person name="Lipzen A."/>
            <person name="Lutzoni F."/>
            <person name="Magnuson J."/>
            <person name="Mondo S."/>
            <person name="Nolan M."/>
            <person name="Ohm R."/>
            <person name="Pangilinan J."/>
            <person name="Park H.-J."/>
            <person name="Ramirez L."/>
            <person name="Alfaro M."/>
            <person name="Sun H."/>
            <person name="Tritt A."/>
            <person name="Yoshinaga Y."/>
            <person name="Zwiers L.-H."/>
            <person name="Turgeon B."/>
            <person name="Goodwin S."/>
            <person name="Spatafora J."/>
            <person name="Crous P."/>
            <person name="Grigoriev I."/>
        </authorList>
    </citation>
    <scope>NUCLEOTIDE SEQUENCE</scope>
    <source>
        <strain evidence="3">CBS 675.92</strain>
    </source>
</reference>
<evidence type="ECO:0000313" key="3">
    <source>
        <dbReference type="EMBL" id="KAF1963568.1"/>
    </source>
</evidence>
<feature type="compositionally biased region" description="Basic residues" evidence="1">
    <location>
        <begin position="76"/>
        <end position="89"/>
    </location>
</feature>
<feature type="region of interest" description="Disordered" evidence="1">
    <location>
        <begin position="76"/>
        <end position="122"/>
    </location>
</feature>
<evidence type="ECO:0000313" key="4">
    <source>
        <dbReference type="Proteomes" id="UP000800035"/>
    </source>
</evidence>
<organism evidence="3 4">
    <name type="scientific">Byssothecium circinans</name>
    <dbReference type="NCBI Taxonomy" id="147558"/>
    <lineage>
        <taxon>Eukaryota</taxon>
        <taxon>Fungi</taxon>
        <taxon>Dikarya</taxon>
        <taxon>Ascomycota</taxon>
        <taxon>Pezizomycotina</taxon>
        <taxon>Dothideomycetes</taxon>
        <taxon>Pleosporomycetidae</taxon>
        <taxon>Pleosporales</taxon>
        <taxon>Massarineae</taxon>
        <taxon>Massarinaceae</taxon>
        <taxon>Byssothecium</taxon>
    </lineage>
</organism>
<proteinExistence type="predicted"/>